<reference evidence="1" key="1">
    <citation type="submission" date="2019-06" db="EMBL/GenBank/DDBJ databases">
        <authorList>
            <person name="Zheng W."/>
        </authorList>
    </citation>
    <scope>NUCLEOTIDE SEQUENCE</scope>
    <source>
        <strain evidence="1">QDHG01</strain>
    </source>
</reference>
<sequence length="143" mass="16879">MAHNLINSLARRSFLKLNKTEHYPVLYREVHQFTSDYLSQKDTSKSVYQFLDCTFGGGNHSVPLLEKHQNLRVLGLDLDSKVMNEQTSCIRAHQFRPRSTHRPEASLQQENRYHAKARYSALRSRLQQLPARRHRERFLLYGQ</sequence>
<dbReference type="Pfam" id="PF01795">
    <property type="entry name" value="Methyltransf_5"/>
    <property type="match status" value="1"/>
</dbReference>
<evidence type="ECO:0000313" key="1">
    <source>
        <dbReference type="EMBL" id="TNV80245.1"/>
    </source>
</evidence>
<dbReference type="InterPro" id="IPR029063">
    <property type="entry name" value="SAM-dependent_MTases_sf"/>
</dbReference>
<dbReference type="Gene3D" id="3.40.50.150">
    <property type="entry name" value="Vaccinia Virus protein VP39"/>
    <property type="match status" value="1"/>
</dbReference>
<dbReference type="PANTHER" id="PTHR11265:SF0">
    <property type="entry name" value="12S RRNA N4-METHYLCYTIDINE METHYLTRANSFERASE"/>
    <property type="match status" value="1"/>
</dbReference>
<dbReference type="GO" id="GO:0070475">
    <property type="term" value="P:rRNA base methylation"/>
    <property type="evidence" value="ECO:0007669"/>
    <property type="project" value="TreeGrafter"/>
</dbReference>
<organism evidence="1 2">
    <name type="scientific">Halteria grandinella</name>
    <dbReference type="NCBI Taxonomy" id="5974"/>
    <lineage>
        <taxon>Eukaryota</taxon>
        <taxon>Sar</taxon>
        <taxon>Alveolata</taxon>
        <taxon>Ciliophora</taxon>
        <taxon>Intramacronucleata</taxon>
        <taxon>Spirotrichea</taxon>
        <taxon>Stichotrichia</taxon>
        <taxon>Sporadotrichida</taxon>
        <taxon>Halteriidae</taxon>
        <taxon>Halteria</taxon>
    </lineage>
</organism>
<evidence type="ECO:0000313" key="2">
    <source>
        <dbReference type="Proteomes" id="UP000785679"/>
    </source>
</evidence>
<dbReference type="EMBL" id="RRYP01007773">
    <property type="protein sequence ID" value="TNV80245.1"/>
    <property type="molecule type" value="Genomic_DNA"/>
</dbReference>
<keyword evidence="2" id="KW-1185">Reference proteome</keyword>
<dbReference type="InterPro" id="IPR002903">
    <property type="entry name" value="RsmH"/>
</dbReference>
<dbReference type="OrthoDB" id="439808at2759"/>
<comment type="caution">
    <text evidence="1">The sequence shown here is derived from an EMBL/GenBank/DDBJ whole genome shotgun (WGS) entry which is preliminary data.</text>
</comment>
<dbReference type="PANTHER" id="PTHR11265">
    <property type="entry name" value="S-ADENOSYL-METHYLTRANSFERASE MRAW"/>
    <property type="match status" value="1"/>
</dbReference>
<dbReference type="SUPFAM" id="SSF53335">
    <property type="entry name" value="S-adenosyl-L-methionine-dependent methyltransferases"/>
    <property type="match status" value="1"/>
</dbReference>
<gene>
    <name evidence="1" type="ORF">FGO68_gene9924</name>
</gene>
<accession>A0A8J8NU16</accession>
<dbReference type="GO" id="GO:0071424">
    <property type="term" value="F:rRNA (cytosine-N4-)-methyltransferase activity"/>
    <property type="evidence" value="ECO:0007669"/>
    <property type="project" value="TreeGrafter"/>
</dbReference>
<dbReference type="AlphaFoldDB" id="A0A8J8NU16"/>
<name>A0A8J8NU16_HALGN</name>
<dbReference type="Proteomes" id="UP000785679">
    <property type="component" value="Unassembled WGS sequence"/>
</dbReference>
<protein>
    <submittedName>
        <fullName evidence="1">Uncharacterized protein</fullName>
    </submittedName>
</protein>
<proteinExistence type="predicted"/>